<dbReference type="InterPro" id="IPR014729">
    <property type="entry name" value="Rossmann-like_a/b/a_fold"/>
</dbReference>
<dbReference type="EMBL" id="CAFBLT010000001">
    <property type="protein sequence ID" value="CAB4863645.1"/>
    <property type="molecule type" value="Genomic_DNA"/>
</dbReference>
<keyword evidence="4" id="KW-0157">Chromophore</keyword>
<dbReference type="GO" id="GO:0003904">
    <property type="term" value="F:deoxyribodipyrimidine photo-lyase activity"/>
    <property type="evidence" value="ECO:0007669"/>
    <property type="project" value="TreeGrafter"/>
</dbReference>
<comment type="cofactor">
    <cofactor evidence="1">
        <name>FAD</name>
        <dbReference type="ChEBI" id="CHEBI:57692"/>
    </cofactor>
</comment>
<evidence type="ECO:0000259" key="5">
    <source>
        <dbReference type="PROSITE" id="PS51645"/>
    </source>
</evidence>
<dbReference type="Gene3D" id="3.40.50.620">
    <property type="entry name" value="HUPs"/>
    <property type="match status" value="1"/>
</dbReference>
<dbReference type="GO" id="GO:0003677">
    <property type="term" value="F:DNA binding"/>
    <property type="evidence" value="ECO:0007669"/>
    <property type="project" value="TreeGrafter"/>
</dbReference>
<name>A0A6J7D3G2_9ZZZZ</name>
<dbReference type="GO" id="GO:0006950">
    <property type="term" value="P:response to stress"/>
    <property type="evidence" value="ECO:0007669"/>
    <property type="project" value="UniProtKB-ARBA"/>
</dbReference>
<dbReference type="PROSITE" id="PS00691">
    <property type="entry name" value="DNA_PHOTOLYASES_1_2"/>
    <property type="match status" value="1"/>
</dbReference>
<dbReference type="SUPFAM" id="SSF52425">
    <property type="entry name" value="Cryptochrome/photolyase, N-terminal domain"/>
    <property type="match status" value="1"/>
</dbReference>
<evidence type="ECO:0000313" key="7">
    <source>
        <dbReference type="EMBL" id="CAB4863645.1"/>
    </source>
</evidence>
<evidence type="ECO:0000313" key="6">
    <source>
        <dbReference type="EMBL" id="CAB4833497.1"/>
    </source>
</evidence>
<feature type="domain" description="Photolyase/cryptochrome alpha/beta" evidence="5">
    <location>
        <begin position="2"/>
        <end position="128"/>
    </location>
</feature>
<evidence type="ECO:0000313" key="8">
    <source>
        <dbReference type="EMBL" id="CAB5031838.1"/>
    </source>
</evidence>
<dbReference type="Gene3D" id="1.10.579.10">
    <property type="entry name" value="DNA Cyclobutane Dipyrimidine Photolyase, subunit A, domain 3"/>
    <property type="match status" value="1"/>
</dbReference>
<evidence type="ECO:0000256" key="3">
    <source>
        <dbReference type="ARBA" id="ARBA00022827"/>
    </source>
</evidence>
<keyword evidence="3" id="KW-0274">FAD</keyword>
<dbReference type="PANTHER" id="PTHR11455:SF9">
    <property type="entry name" value="CRYPTOCHROME CIRCADIAN CLOCK 5 ISOFORM X1"/>
    <property type="match status" value="1"/>
</dbReference>
<evidence type="ECO:0000256" key="2">
    <source>
        <dbReference type="ARBA" id="ARBA00022630"/>
    </source>
</evidence>
<dbReference type="PROSITE" id="PS51645">
    <property type="entry name" value="PHR_CRY_ALPHA_BETA"/>
    <property type="match status" value="1"/>
</dbReference>
<dbReference type="InterPro" id="IPR006050">
    <property type="entry name" value="DNA_photolyase_N"/>
</dbReference>
<dbReference type="EMBL" id="CAFBPM010000027">
    <property type="protein sequence ID" value="CAB5031838.1"/>
    <property type="molecule type" value="Genomic_DNA"/>
</dbReference>
<dbReference type="InterPro" id="IPR036134">
    <property type="entry name" value="Crypto/Photolyase_FAD-like_sf"/>
</dbReference>
<dbReference type="PANTHER" id="PTHR11455">
    <property type="entry name" value="CRYPTOCHROME"/>
    <property type="match status" value="1"/>
</dbReference>
<accession>A0A6J7D3G2</accession>
<dbReference type="PROSITE" id="PS00394">
    <property type="entry name" value="DNA_PHOTOLYASES_1_1"/>
    <property type="match status" value="1"/>
</dbReference>
<evidence type="ECO:0000256" key="1">
    <source>
        <dbReference type="ARBA" id="ARBA00001974"/>
    </source>
</evidence>
<evidence type="ECO:0000256" key="4">
    <source>
        <dbReference type="ARBA" id="ARBA00022991"/>
    </source>
</evidence>
<dbReference type="Pfam" id="PF03441">
    <property type="entry name" value="FAD_binding_7"/>
    <property type="match status" value="1"/>
</dbReference>
<dbReference type="AlphaFoldDB" id="A0A6J7D3G2"/>
<dbReference type="InterPro" id="IPR002081">
    <property type="entry name" value="Cryptochrome/DNA_photolyase_1"/>
</dbReference>
<dbReference type="EMBL" id="CAFABE010000093">
    <property type="protein sequence ID" value="CAB4833497.1"/>
    <property type="molecule type" value="Genomic_DNA"/>
</dbReference>
<dbReference type="GO" id="GO:0071949">
    <property type="term" value="F:FAD binding"/>
    <property type="evidence" value="ECO:0007669"/>
    <property type="project" value="TreeGrafter"/>
</dbReference>
<keyword evidence="2" id="KW-0285">Flavoprotein</keyword>
<protein>
    <submittedName>
        <fullName evidence="7">Unannotated protein</fullName>
    </submittedName>
</protein>
<gene>
    <name evidence="6" type="ORF">UFOPK3164_01474</name>
    <name evidence="7" type="ORF">UFOPK3427_00351</name>
    <name evidence="8" type="ORF">UFOPK4112_01750</name>
</gene>
<dbReference type="InterPro" id="IPR036155">
    <property type="entry name" value="Crypto/Photolyase_N_sf"/>
</dbReference>
<dbReference type="Pfam" id="PF00875">
    <property type="entry name" value="DNA_photolyase"/>
    <property type="match status" value="1"/>
</dbReference>
<reference evidence="7" key="1">
    <citation type="submission" date="2020-05" db="EMBL/GenBank/DDBJ databases">
        <authorList>
            <person name="Chiriac C."/>
            <person name="Salcher M."/>
            <person name="Ghai R."/>
            <person name="Kavagutti S V."/>
        </authorList>
    </citation>
    <scope>NUCLEOTIDE SEQUENCE</scope>
</reference>
<dbReference type="PRINTS" id="PR00147">
    <property type="entry name" value="DNAPHOTLYASE"/>
</dbReference>
<dbReference type="SUPFAM" id="SSF48173">
    <property type="entry name" value="Cryptochrome/photolyase FAD-binding domain"/>
    <property type="match status" value="1"/>
</dbReference>
<dbReference type="GO" id="GO:0009416">
    <property type="term" value="P:response to light stimulus"/>
    <property type="evidence" value="ECO:0007669"/>
    <property type="project" value="TreeGrafter"/>
</dbReference>
<sequence>MAPSILWFRRDLRLGDHPALHEAIRRSGGEGVVPLFVVDETFLGPSGPTRVEFLIGCLEALSESMGVPLTLRSGDPATVVPALAKEIGARSVLVTGDFAPEGLARDARVASALQDQGAELISMSSPYAVEPGTVRSEKDLPLKVFSAYRRRWEVRGPHVVLGVPDVKWLEAPSDTEYEVMRRLGGTRRPLLFGDLPDGPPATLPQPGENAALAILEEFIDDRVDDYGEGRDILERNGTSGLGPYLRFGCIHPRTVLAASQGAGGGRATFRSEICWREFYADVLFTAPHSVRDALQPQMAGLEWDGGERAEERFRCWARGETGIPLVDAAMRQLLKEGTMHNRARMVSASFLIKHLHLDWRWGARWFMWRLVDGDLASNQQGWQWTAGTGTDAAPFHRIFNPVAQAQRFDPNGAYIHRYVEELAGIPAPDVLQPGGGVGLLHQSSYPAPLVDLKAEREEALRRYAAARDAYRATTT</sequence>
<organism evidence="7">
    <name type="scientific">freshwater metagenome</name>
    <dbReference type="NCBI Taxonomy" id="449393"/>
    <lineage>
        <taxon>unclassified sequences</taxon>
        <taxon>metagenomes</taxon>
        <taxon>ecological metagenomes</taxon>
    </lineage>
</organism>
<dbReference type="Gene3D" id="1.25.40.80">
    <property type="match status" value="1"/>
</dbReference>
<dbReference type="InterPro" id="IPR018394">
    <property type="entry name" value="DNA_photolyase_1_CS_C"/>
</dbReference>
<dbReference type="InterPro" id="IPR005101">
    <property type="entry name" value="Cryptochr/Photolyase_FAD-bd"/>
</dbReference>
<dbReference type="GO" id="GO:0006139">
    <property type="term" value="P:nucleobase-containing compound metabolic process"/>
    <property type="evidence" value="ECO:0007669"/>
    <property type="project" value="UniProtKB-ARBA"/>
</dbReference>
<proteinExistence type="predicted"/>